<evidence type="ECO:0000256" key="2">
    <source>
        <dbReference type="ARBA" id="ARBA00022692"/>
    </source>
</evidence>
<dbReference type="Pfam" id="PF00664">
    <property type="entry name" value="ABC_membrane"/>
    <property type="match status" value="1"/>
</dbReference>
<feature type="transmembrane region" description="Helical" evidence="7">
    <location>
        <begin position="130"/>
        <end position="149"/>
    </location>
</feature>
<sequence>MESGLGGLLRPVRGALVMAGALQVVSAVAGLVPFLAVAEIGRRLLAGETSELWTVAWWAVGGLLVRLVTMMASTGITHFADARLQDHVRREIARHLGTVPLGWFDARSSGEVKRAAQDDVGALHHLVGHAITDLVAAVVTPVAALVYLFTLDWRLSLLVLGVLPLFLSAYAVMMRGYPEKMAAHTAALGRINSAVVEFVQGIAVVKTFGQARRAHRRFLRATDDFADFFGSWAGSMIRVEAVASALISPAVMVLVVLGGGTWFVAQGWLAPVDVLPFVLLGVGLTGPVLSLGYGANSLRQARDAANRIGTVLAVPPLPITRDQEPQGNHVRFEGVAFSYDGRTEVLSGIDCVLEPGTVTALVGASGSGKSTLAGLVPRFFDATAGSVTIGGADVRSIDPDDLYRRVGFVFQDVRLLRATIRENIALGRPEATDGDVIAVARAAQIHDRITELPDGYDTVVGEGAHLSGGESQRVSIARALLADTPILVLDEATAFADPESEAAIQDALSTLVAGRTLLVIAHRLHTIAGADQILVLDQGRIVERGTHDDLLAAGGRYAAMVATTMEAAR</sequence>
<dbReference type="InterPro" id="IPR003439">
    <property type="entry name" value="ABC_transporter-like_ATP-bd"/>
</dbReference>
<dbReference type="Gene3D" id="3.40.50.300">
    <property type="entry name" value="P-loop containing nucleotide triphosphate hydrolases"/>
    <property type="match status" value="1"/>
</dbReference>
<evidence type="ECO:0000313" key="10">
    <source>
        <dbReference type="EMBL" id="MBU2670874.1"/>
    </source>
</evidence>
<dbReference type="InterPro" id="IPR011527">
    <property type="entry name" value="ABC1_TM_dom"/>
</dbReference>
<gene>
    <name evidence="10" type="ORF">KOI35_45975</name>
</gene>
<comment type="subcellular location">
    <subcellularLocation>
        <location evidence="1">Cell membrane</location>
        <topology evidence="1">Multi-pass membrane protein</topology>
    </subcellularLocation>
</comment>
<feature type="domain" description="ABC transporter" evidence="8">
    <location>
        <begin position="330"/>
        <end position="563"/>
    </location>
</feature>
<dbReference type="SUPFAM" id="SSF52540">
    <property type="entry name" value="P-loop containing nucleoside triphosphate hydrolases"/>
    <property type="match status" value="1"/>
</dbReference>
<dbReference type="InterPro" id="IPR017871">
    <property type="entry name" value="ABC_transporter-like_CS"/>
</dbReference>
<organism evidence="10 11">
    <name type="scientific">Paractinoplanes bogorensis</name>
    <dbReference type="NCBI Taxonomy" id="1610840"/>
    <lineage>
        <taxon>Bacteria</taxon>
        <taxon>Bacillati</taxon>
        <taxon>Actinomycetota</taxon>
        <taxon>Actinomycetes</taxon>
        <taxon>Micromonosporales</taxon>
        <taxon>Micromonosporaceae</taxon>
        <taxon>Paractinoplanes</taxon>
    </lineage>
</organism>
<dbReference type="RefSeq" id="WP_215796101.1">
    <property type="nucleotide sequence ID" value="NZ_JAHKKG010000024.1"/>
</dbReference>
<keyword evidence="5 7" id="KW-1133">Transmembrane helix</keyword>
<evidence type="ECO:0000256" key="5">
    <source>
        <dbReference type="ARBA" id="ARBA00022989"/>
    </source>
</evidence>
<feature type="domain" description="ABC transmembrane type-1" evidence="9">
    <location>
        <begin position="17"/>
        <end position="300"/>
    </location>
</feature>
<keyword evidence="6 7" id="KW-0472">Membrane</keyword>
<evidence type="ECO:0000313" key="11">
    <source>
        <dbReference type="Proteomes" id="UP001519654"/>
    </source>
</evidence>
<dbReference type="PROSITE" id="PS50893">
    <property type="entry name" value="ABC_TRANSPORTER_2"/>
    <property type="match status" value="1"/>
</dbReference>
<proteinExistence type="predicted"/>
<evidence type="ECO:0000256" key="7">
    <source>
        <dbReference type="SAM" id="Phobius"/>
    </source>
</evidence>
<dbReference type="PANTHER" id="PTHR24221:SF654">
    <property type="entry name" value="ATP-BINDING CASSETTE SUB-FAMILY B MEMBER 6"/>
    <property type="match status" value="1"/>
</dbReference>
<keyword evidence="3" id="KW-0547">Nucleotide-binding</keyword>
<keyword evidence="11" id="KW-1185">Reference proteome</keyword>
<dbReference type="InterPro" id="IPR027417">
    <property type="entry name" value="P-loop_NTPase"/>
</dbReference>
<comment type="caution">
    <text evidence="10">The sequence shown here is derived from an EMBL/GenBank/DDBJ whole genome shotgun (WGS) entry which is preliminary data.</text>
</comment>
<dbReference type="Pfam" id="PF00005">
    <property type="entry name" value="ABC_tran"/>
    <property type="match status" value="1"/>
</dbReference>
<dbReference type="PROSITE" id="PS00211">
    <property type="entry name" value="ABC_TRANSPORTER_1"/>
    <property type="match status" value="1"/>
</dbReference>
<evidence type="ECO:0000256" key="4">
    <source>
        <dbReference type="ARBA" id="ARBA00022840"/>
    </source>
</evidence>
<evidence type="ECO:0000256" key="1">
    <source>
        <dbReference type="ARBA" id="ARBA00004651"/>
    </source>
</evidence>
<dbReference type="Gene3D" id="1.20.1560.10">
    <property type="entry name" value="ABC transporter type 1, transmembrane domain"/>
    <property type="match status" value="1"/>
</dbReference>
<dbReference type="SUPFAM" id="SSF90123">
    <property type="entry name" value="ABC transporter transmembrane region"/>
    <property type="match status" value="1"/>
</dbReference>
<evidence type="ECO:0000259" key="9">
    <source>
        <dbReference type="PROSITE" id="PS50929"/>
    </source>
</evidence>
<accession>A0ABS5Z5A4</accession>
<dbReference type="EMBL" id="JAHKKG010000024">
    <property type="protein sequence ID" value="MBU2670874.1"/>
    <property type="molecule type" value="Genomic_DNA"/>
</dbReference>
<feature type="transmembrane region" description="Helical" evidence="7">
    <location>
        <begin position="277"/>
        <end position="295"/>
    </location>
</feature>
<evidence type="ECO:0000256" key="3">
    <source>
        <dbReference type="ARBA" id="ARBA00022741"/>
    </source>
</evidence>
<dbReference type="PROSITE" id="PS50929">
    <property type="entry name" value="ABC_TM1F"/>
    <property type="match status" value="1"/>
</dbReference>
<dbReference type="InterPro" id="IPR039421">
    <property type="entry name" value="Type_1_exporter"/>
</dbReference>
<feature type="transmembrane region" description="Helical" evidence="7">
    <location>
        <begin position="241"/>
        <end position="265"/>
    </location>
</feature>
<dbReference type="PANTHER" id="PTHR24221">
    <property type="entry name" value="ATP-BINDING CASSETTE SUB-FAMILY B"/>
    <property type="match status" value="1"/>
</dbReference>
<name>A0ABS5Z5A4_9ACTN</name>
<keyword evidence="2 7" id="KW-0812">Transmembrane</keyword>
<dbReference type="Proteomes" id="UP001519654">
    <property type="component" value="Unassembled WGS sequence"/>
</dbReference>
<reference evidence="10 11" key="1">
    <citation type="submission" date="2021-06" db="EMBL/GenBank/DDBJ databases">
        <title>Actinoplanes lichenicola sp. nov., and Actinoplanes ovalisporus sp. nov., isolated from lichen in Thailand.</title>
        <authorList>
            <person name="Saeng-In P."/>
            <person name="Kanchanasin P."/>
            <person name="Yuki M."/>
            <person name="Kudo T."/>
            <person name="Ohkuma M."/>
            <person name="Phongsopitanun W."/>
            <person name="Tanasupawat S."/>
        </authorList>
    </citation>
    <scope>NUCLEOTIDE SEQUENCE [LARGE SCALE GENOMIC DNA]</scope>
    <source>
        <strain evidence="10 11">NBRC 110975</strain>
    </source>
</reference>
<protein>
    <submittedName>
        <fullName evidence="10">ABC transporter ATP-binding protein/permease</fullName>
    </submittedName>
</protein>
<dbReference type="InterPro" id="IPR003593">
    <property type="entry name" value="AAA+_ATPase"/>
</dbReference>
<dbReference type="GO" id="GO:0005524">
    <property type="term" value="F:ATP binding"/>
    <property type="evidence" value="ECO:0007669"/>
    <property type="project" value="UniProtKB-KW"/>
</dbReference>
<evidence type="ECO:0000259" key="8">
    <source>
        <dbReference type="PROSITE" id="PS50893"/>
    </source>
</evidence>
<evidence type="ECO:0000256" key="6">
    <source>
        <dbReference type="ARBA" id="ARBA00023136"/>
    </source>
</evidence>
<dbReference type="InterPro" id="IPR036640">
    <property type="entry name" value="ABC1_TM_sf"/>
</dbReference>
<feature type="transmembrane region" description="Helical" evidence="7">
    <location>
        <begin position="155"/>
        <end position="173"/>
    </location>
</feature>
<dbReference type="CDD" id="cd07346">
    <property type="entry name" value="ABC_6TM_exporters"/>
    <property type="match status" value="1"/>
</dbReference>
<feature type="transmembrane region" description="Helical" evidence="7">
    <location>
        <begin position="12"/>
        <end position="36"/>
    </location>
</feature>
<keyword evidence="4 10" id="KW-0067">ATP-binding</keyword>
<dbReference type="SMART" id="SM00382">
    <property type="entry name" value="AAA"/>
    <property type="match status" value="1"/>
</dbReference>
<feature type="transmembrane region" description="Helical" evidence="7">
    <location>
        <begin position="56"/>
        <end position="80"/>
    </location>
</feature>